<evidence type="ECO:0000256" key="1">
    <source>
        <dbReference type="ARBA" id="ARBA00010833"/>
    </source>
</evidence>
<dbReference type="AlphaFoldDB" id="A0A937RIR1"/>
<comment type="similarity">
    <text evidence="1">Belongs to the glycosyl hydrolase 63 family.</text>
</comment>
<keyword evidence="3" id="KW-0326">Glycosidase</keyword>
<organism evidence="6 7">
    <name type="scientific">Frankia nepalensis</name>
    <dbReference type="NCBI Taxonomy" id="1836974"/>
    <lineage>
        <taxon>Bacteria</taxon>
        <taxon>Bacillati</taxon>
        <taxon>Actinomycetota</taxon>
        <taxon>Actinomycetes</taxon>
        <taxon>Frankiales</taxon>
        <taxon>Frankiaceae</taxon>
        <taxon>Frankia</taxon>
    </lineage>
</organism>
<dbReference type="Pfam" id="PF22422">
    <property type="entry name" value="MGH1-like_GH"/>
    <property type="match status" value="1"/>
</dbReference>
<protein>
    <submittedName>
        <fullName evidence="6">Glycoside hydrolase</fullName>
    </submittedName>
</protein>
<dbReference type="SUPFAM" id="SSF48208">
    <property type="entry name" value="Six-hairpin glycosidases"/>
    <property type="match status" value="1"/>
</dbReference>
<accession>A0A937RIR1</accession>
<feature type="compositionally biased region" description="Polar residues" evidence="4">
    <location>
        <begin position="1"/>
        <end position="17"/>
    </location>
</feature>
<dbReference type="Gene3D" id="1.50.10.10">
    <property type="match status" value="1"/>
</dbReference>
<evidence type="ECO:0000313" key="7">
    <source>
        <dbReference type="Proteomes" id="UP000604475"/>
    </source>
</evidence>
<gene>
    <name evidence="6" type="ORF">I7412_21560</name>
</gene>
<evidence type="ECO:0000259" key="5">
    <source>
        <dbReference type="Pfam" id="PF22422"/>
    </source>
</evidence>
<dbReference type="PANTHER" id="PTHR10412:SF11">
    <property type="entry name" value="MANNOSYL-OLIGOSACCHARIDE GLUCOSIDASE"/>
    <property type="match status" value="1"/>
</dbReference>
<feature type="domain" description="Mannosylglycerate hydrolase MGH1-like glycoside hydrolase" evidence="5">
    <location>
        <begin position="82"/>
        <end position="476"/>
    </location>
</feature>
<evidence type="ECO:0000256" key="3">
    <source>
        <dbReference type="ARBA" id="ARBA00023295"/>
    </source>
</evidence>
<dbReference type="InterPro" id="IPR054491">
    <property type="entry name" value="MGH1-like_GH"/>
</dbReference>
<dbReference type="InterPro" id="IPR008928">
    <property type="entry name" value="6-hairpin_glycosidase_sf"/>
</dbReference>
<feature type="region of interest" description="Disordered" evidence="4">
    <location>
        <begin position="1"/>
        <end position="32"/>
    </location>
</feature>
<dbReference type="RefSeq" id="WP_202999096.1">
    <property type="nucleotide sequence ID" value="NZ_JADWYU010000143.1"/>
</dbReference>
<dbReference type="GO" id="GO:0004573">
    <property type="term" value="F:Glc3Man9GlcNAc2 oligosaccharide glucosidase activity"/>
    <property type="evidence" value="ECO:0007669"/>
    <property type="project" value="InterPro"/>
</dbReference>
<dbReference type="GO" id="GO:0006487">
    <property type="term" value="P:protein N-linked glycosylation"/>
    <property type="evidence" value="ECO:0007669"/>
    <property type="project" value="TreeGrafter"/>
</dbReference>
<dbReference type="EMBL" id="JAEACQ010000235">
    <property type="protein sequence ID" value="MBL7629710.1"/>
    <property type="molecule type" value="Genomic_DNA"/>
</dbReference>
<dbReference type="PANTHER" id="PTHR10412">
    <property type="entry name" value="MANNOSYL-OLIGOSACCHARIDE GLUCOSIDASE"/>
    <property type="match status" value="1"/>
</dbReference>
<comment type="caution">
    <text evidence="6">The sequence shown here is derived from an EMBL/GenBank/DDBJ whole genome shotgun (WGS) entry which is preliminary data.</text>
</comment>
<evidence type="ECO:0000313" key="6">
    <source>
        <dbReference type="EMBL" id="MBL7629710.1"/>
    </source>
</evidence>
<dbReference type="InterPro" id="IPR004888">
    <property type="entry name" value="Glycoside_hydrolase_63"/>
</dbReference>
<dbReference type="GO" id="GO:0009311">
    <property type="term" value="P:oligosaccharide metabolic process"/>
    <property type="evidence" value="ECO:0007669"/>
    <property type="project" value="InterPro"/>
</dbReference>
<keyword evidence="7" id="KW-1185">Reference proteome</keyword>
<sequence>MATTEDVSSPGTGQLPMTATGRVPSERRGEPDDVVSLAARQAGAPVETAASGPALEAARACALETLRSNDGGGFTRPSARLYGHQWLWDSCFVAIGLRHVDVERAAAEVVSLFTGQWPNGMLPHIRFCPAAGEPYHADPRLWGVRKAVEAPPAVETSGVTQPPLVAEAVARVGEVMPARRRLAFYRQVLPGLIAYHEWLYRERDPGGSGLVAVVHPWESGMDDTPPWSAAVRHLIPARVRAVRDSGAVDVLDGLRRDNRTVPARERIAADELFTLYELTRRLRAAHYRFAEIEAAGLPAIRDVGFNAVLVRANHQLEMVAADAGQTLPPGLRRAMRTTQDAFANLLADGFPRHQDARTGRPLPDETVAGFLALYAGAVPPEQVGHLAGQLFGPRWTGRYGPASVPFDAPAFDPCRYWRGPVWPMVNWLLADGLARSGRAVEARRLREDTVELVTRSSRPYEYYSPVDGAGHGAPDFAPTAAVVLDMLRAE</sequence>
<reference evidence="6" key="1">
    <citation type="submission" date="2020-12" db="EMBL/GenBank/DDBJ databases">
        <title>Genomic characterization of non-nitrogen-fixing Frankia strains.</title>
        <authorList>
            <person name="Carlos-Shanley C."/>
            <person name="Guerra T."/>
            <person name="Hahn D."/>
        </authorList>
    </citation>
    <scope>NUCLEOTIDE SEQUENCE</scope>
    <source>
        <strain evidence="6">CN6</strain>
    </source>
</reference>
<dbReference type="Proteomes" id="UP000604475">
    <property type="component" value="Unassembled WGS sequence"/>
</dbReference>
<name>A0A937RIR1_9ACTN</name>
<evidence type="ECO:0000256" key="4">
    <source>
        <dbReference type="SAM" id="MobiDB-lite"/>
    </source>
</evidence>
<keyword evidence="2 6" id="KW-0378">Hydrolase</keyword>
<dbReference type="InterPro" id="IPR012341">
    <property type="entry name" value="6hp_glycosidase-like_sf"/>
</dbReference>
<proteinExistence type="inferred from homology"/>
<evidence type="ECO:0000256" key="2">
    <source>
        <dbReference type="ARBA" id="ARBA00022801"/>
    </source>
</evidence>